<sequence length="265" mass="29608">MKKSLISLLSLVVLTACGGGGGGSNNDTPTTVVQERCGNIPEMSCAHNLDDLTLNVWLEVGEQYKLTAKSDFAHMNGVEVYLHAPDKLEIHAQGQVYKPTVHHSPATADTYDELPSDASSYEVYWWRNDTVVAQGIVDRLPKLVDGVWVSSDQTTDNLSIHWNNNSDFVYDIDVRYMTCTAADGNSELFFPATSYYQELTAPFEIPALTLFGKRISELKESYSKCVVEFNTFGKDTTIKPVNLMDEKIYFHVLAYQTHVGTVFEQ</sequence>
<dbReference type="AlphaFoldDB" id="A0A0J1HCM3"/>
<feature type="signal peptide" evidence="1">
    <location>
        <begin position="1"/>
        <end position="18"/>
    </location>
</feature>
<gene>
    <name evidence="2" type="ORF">ABT57_11270</name>
</gene>
<dbReference type="EMBL" id="LDOU01000012">
    <property type="protein sequence ID" value="KLV09393.1"/>
    <property type="molecule type" value="Genomic_DNA"/>
</dbReference>
<dbReference type="OrthoDB" id="5830080at2"/>
<keyword evidence="1" id="KW-0732">Signal</keyword>
<dbReference type="RefSeq" id="WP_047885342.1">
    <property type="nucleotide sequence ID" value="NZ_CP071325.1"/>
</dbReference>
<evidence type="ECO:0008006" key="4">
    <source>
        <dbReference type="Google" id="ProtNLM"/>
    </source>
</evidence>
<dbReference type="PATRIC" id="fig|320778.3.peg.2453"/>
<protein>
    <recommendedName>
        <fullName evidence="4">Lipoprotein</fullName>
    </recommendedName>
</protein>
<accession>A0A0J1HCM3</accession>
<organism evidence="2 3">
    <name type="scientific">Photobacterium ganghwense</name>
    <dbReference type="NCBI Taxonomy" id="320778"/>
    <lineage>
        <taxon>Bacteria</taxon>
        <taxon>Pseudomonadati</taxon>
        <taxon>Pseudomonadota</taxon>
        <taxon>Gammaproteobacteria</taxon>
        <taxon>Vibrionales</taxon>
        <taxon>Vibrionaceae</taxon>
        <taxon>Photobacterium</taxon>
    </lineage>
</organism>
<dbReference type="PROSITE" id="PS51257">
    <property type="entry name" value="PROKAR_LIPOPROTEIN"/>
    <property type="match status" value="1"/>
</dbReference>
<dbReference type="Proteomes" id="UP000035909">
    <property type="component" value="Unassembled WGS sequence"/>
</dbReference>
<evidence type="ECO:0000313" key="3">
    <source>
        <dbReference type="Proteomes" id="UP000035909"/>
    </source>
</evidence>
<evidence type="ECO:0000313" key="2">
    <source>
        <dbReference type="EMBL" id="KLV09393.1"/>
    </source>
</evidence>
<name>A0A0J1HCM3_9GAMM</name>
<evidence type="ECO:0000256" key="1">
    <source>
        <dbReference type="SAM" id="SignalP"/>
    </source>
</evidence>
<proteinExistence type="predicted"/>
<feature type="chain" id="PRO_5005252800" description="Lipoprotein" evidence="1">
    <location>
        <begin position="19"/>
        <end position="265"/>
    </location>
</feature>
<keyword evidence="3" id="KW-1185">Reference proteome</keyword>
<comment type="caution">
    <text evidence="2">The sequence shown here is derived from an EMBL/GenBank/DDBJ whole genome shotgun (WGS) entry which is preliminary data.</text>
</comment>
<reference evidence="2 3" key="1">
    <citation type="submission" date="2015-05" db="EMBL/GenBank/DDBJ databases">
        <title>Photobacterium galathea sp. nov.</title>
        <authorList>
            <person name="Machado H."/>
            <person name="Gram L."/>
        </authorList>
    </citation>
    <scope>NUCLEOTIDE SEQUENCE [LARGE SCALE GENOMIC DNA]</scope>
    <source>
        <strain evidence="2 3">DSM 22954</strain>
    </source>
</reference>